<dbReference type="AlphaFoldDB" id="A0A3S3QFE3"/>
<feature type="compositionally biased region" description="Polar residues" evidence="10">
    <location>
        <begin position="239"/>
        <end position="250"/>
    </location>
</feature>
<dbReference type="GO" id="GO:0003677">
    <property type="term" value="F:DNA binding"/>
    <property type="evidence" value="ECO:0007669"/>
    <property type="project" value="UniProtKB-KW"/>
</dbReference>
<dbReference type="OrthoDB" id="514967at2759"/>
<keyword evidence="13" id="KW-1185">Reference proteome</keyword>
<dbReference type="Pfam" id="PF03110">
    <property type="entry name" value="SBP"/>
    <property type="match status" value="1"/>
</dbReference>
<dbReference type="InterPro" id="IPR036893">
    <property type="entry name" value="SBP_sf"/>
</dbReference>
<keyword evidence="5" id="KW-0805">Transcription regulation</keyword>
<evidence type="ECO:0000256" key="4">
    <source>
        <dbReference type="ARBA" id="ARBA00022833"/>
    </source>
</evidence>
<reference evidence="12 13" key="1">
    <citation type="journal article" date="2019" name="Nat. Plants">
        <title>Stout camphor tree genome fills gaps in understanding of flowering plant genome evolution.</title>
        <authorList>
            <person name="Chaw S.M."/>
            <person name="Liu Y.C."/>
            <person name="Wu Y.W."/>
            <person name="Wang H.Y."/>
            <person name="Lin C.I."/>
            <person name="Wu C.S."/>
            <person name="Ke H.M."/>
            <person name="Chang L.Y."/>
            <person name="Hsu C.Y."/>
            <person name="Yang H.T."/>
            <person name="Sudianto E."/>
            <person name="Hsu M.H."/>
            <person name="Wu K.P."/>
            <person name="Wang L.N."/>
            <person name="Leebens-Mack J.H."/>
            <person name="Tsai I.J."/>
        </authorList>
    </citation>
    <scope>NUCLEOTIDE SEQUENCE [LARGE SCALE GENOMIC DNA]</scope>
    <source>
        <strain evidence="13">cv. Chaw 1501</strain>
        <tissue evidence="12">Young leaves</tissue>
    </source>
</reference>
<name>A0A3S3QFE3_9MAGN</name>
<evidence type="ECO:0000313" key="12">
    <source>
        <dbReference type="EMBL" id="RWR84336.1"/>
    </source>
</evidence>
<proteinExistence type="predicted"/>
<evidence type="ECO:0000256" key="5">
    <source>
        <dbReference type="ARBA" id="ARBA00023015"/>
    </source>
</evidence>
<protein>
    <submittedName>
        <fullName evidence="12">Squamosa promoter-binding-like protein 10</fullName>
    </submittedName>
</protein>
<feature type="domain" description="SBP-type" evidence="11">
    <location>
        <begin position="147"/>
        <end position="225"/>
    </location>
</feature>
<comment type="caution">
    <text evidence="12">The sequence shown here is derived from an EMBL/GenBank/DDBJ whole genome shotgun (WGS) entry which is preliminary data.</text>
</comment>
<evidence type="ECO:0000256" key="10">
    <source>
        <dbReference type="SAM" id="MobiDB-lite"/>
    </source>
</evidence>
<evidence type="ECO:0000256" key="6">
    <source>
        <dbReference type="ARBA" id="ARBA00023125"/>
    </source>
</evidence>
<dbReference type="PANTHER" id="PTHR31251:SF169">
    <property type="entry name" value="SQUAMOSA PROMOTER-BINDING-LIKE PROTEIN 8"/>
    <property type="match status" value="1"/>
</dbReference>
<dbReference type="Gene3D" id="4.10.1100.10">
    <property type="entry name" value="Transcription factor, SBP-box domain"/>
    <property type="match status" value="1"/>
</dbReference>
<dbReference type="EMBL" id="QPKB01000005">
    <property type="protein sequence ID" value="RWR84336.1"/>
    <property type="molecule type" value="Genomic_DNA"/>
</dbReference>
<keyword evidence="7" id="KW-0804">Transcription</keyword>
<keyword evidence="3 9" id="KW-0863">Zinc-finger</keyword>
<keyword evidence="4" id="KW-0862">Zinc</keyword>
<sequence>MNSSTTSEASVWGNWNSSTPPIMSFVGLESNTQKQFWEWGTSTNASSTHNNVNHPFIIPTTSFTDFSSTSAPTNFPLPYPQINHCSSSMANLFLKREDGCSGIDGGSCGNARIGLNLGHRTYFSSRETAVIDRLFKRSRGFYQANQIPRCQVEGCNVDLTNAKHYHKRHRVCEFHSKATKVVLAGGLEQRFCQQCSRFHALCEFDEAKRSCRKRLADHNRRRRKPHPGITSDSGARKITPNSIEKTQAAETRTRVSPFPLLMTKDNKFSKQEELNHFQQKLATPQLQKGPALSLSGAGAVQRSCESQFTYTHQPFFSTSAFFDREPVSSSSYLMLNRNCYSNNLLNEASESTGARSNQTHQQQPEEVQSFCSWVMPCSK</sequence>
<dbReference type="InterPro" id="IPR004333">
    <property type="entry name" value="SBP_dom"/>
</dbReference>
<feature type="region of interest" description="Disordered" evidence="10">
    <location>
        <begin position="216"/>
        <end position="251"/>
    </location>
</feature>
<dbReference type="InterPro" id="IPR044817">
    <property type="entry name" value="SBP-like"/>
</dbReference>
<evidence type="ECO:0000313" key="13">
    <source>
        <dbReference type="Proteomes" id="UP000283530"/>
    </source>
</evidence>
<dbReference type="STRING" id="337451.A0A3S3QFE3"/>
<dbReference type="FunFam" id="4.10.1100.10:FF:000001">
    <property type="entry name" value="Squamosa promoter-binding-like protein 14"/>
    <property type="match status" value="1"/>
</dbReference>
<dbReference type="SUPFAM" id="SSF103612">
    <property type="entry name" value="SBT domain"/>
    <property type="match status" value="1"/>
</dbReference>
<keyword evidence="2" id="KW-0479">Metal-binding</keyword>
<dbReference type="PANTHER" id="PTHR31251">
    <property type="entry name" value="SQUAMOSA PROMOTER-BINDING-LIKE PROTEIN 4"/>
    <property type="match status" value="1"/>
</dbReference>
<comment type="subcellular location">
    <subcellularLocation>
        <location evidence="1">Nucleus</location>
    </subcellularLocation>
</comment>
<gene>
    <name evidence="12" type="ORF">CKAN_01313700</name>
</gene>
<organism evidence="12 13">
    <name type="scientific">Cinnamomum micranthum f. kanehirae</name>
    <dbReference type="NCBI Taxonomy" id="337451"/>
    <lineage>
        <taxon>Eukaryota</taxon>
        <taxon>Viridiplantae</taxon>
        <taxon>Streptophyta</taxon>
        <taxon>Embryophyta</taxon>
        <taxon>Tracheophyta</taxon>
        <taxon>Spermatophyta</taxon>
        <taxon>Magnoliopsida</taxon>
        <taxon>Magnoliidae</taxon>
        <taxon>Laurales</taxon>
        <taxon>Lauraceae</taxon>
        <taxon>Cinnamomum</taxon>
    </lineage>
</organism>
<keyword evidence="8" id="KW-0539">Nucleus</keyword>
<accession>A0A3S3QFE3</accession>
<evidence type="ECO:0000256" key="7">
    <source>
        <dbReference type="ARBA" id="ARBA00023163"/>
    </source>
</evidence>
<dbReference type="GO" id="GO:0005634">
    <property type="term" value="C:nucleus"/>
    <property type="evidence" value="ECO:0007669"/>
    <property type="project" value="UniProtKB-SubCell"/>
</dbReference>
<evidence type="ECO:0000256" key="1">
    <source>
        <dbReference type="ARBA" id="ARBA00004123"/>
    </source>
</evidence>
<keyword evidence="6" id="KW-0238">DNA-binding</keyword>
<dbReference type="Proteomes" id="UP000283530">
    <property type="component" value="Unassembled WGS sequence"/>
</dbReference>
<evidence type="ECO:0000256" key="3">
    <source>
        <dbReference type="ARBA" id="ARBA00022771"/>
    </source>
</evidence>
<evidence type="ECO:0000259" key="11">
    <source>
        <dbReference type="PROSITE" id="PS51141"/>
    </source>
</evidence>
<evidence type="ECO:0000256" key="2">
    <source>
        <dbReference type="ARBA" id="ARBA00022723"/>
    </source>
</evidence>
<dbReference type="PROSITE" id="PS51141">
    <property type="entry name" value="ZF_SBP"/>
    <property type="match status" value="1"/>
</dbReference>
<evidence type="ECO:0000256" key="8">
    <source>
        <dbReference type="ARBA" id="ARBA00023242"/>
    </source>
</evidence>
<dbReference type="GO" id="GO:0008270">
    <property type="term" value="F:zinc ion binding"/>
    <property type="evidence" value="ECO:0007669"/>
    <property type="project" value="UniProtKB-KW"/>
</dbReference>
<evidence type="ECO:0000256" key="9">
    <source>
        <dbReference type="PROSITE-ProRule" id="PRU00470"/>
    </source>
</evidence>